<dbReference type="PANTHER" id="PTHR12919:SF20">
    <property type="entry name" value="SMALL RIBOSOMAL SUBUNIT PROTEIN BS16M"/>
    <property type="match status" value="1"/>
</dbReference>
<dbReference type="InterPro" id="IPR023803">
    <property type="entry name" value="Ribosomal_bS16_dom_sf"/>
</dbReference>
<dbReference type="Pfam" id="PF00886">
    <property type="entry name" value="Ribosomal_S16"/>
    <property type="match status" value="1"/>
</dbReference>
<dbReference type="SUPFAM" id="SSF54565">
    <property type="entry name" value="Ribosomal protein S16"/>
    <property type="match status" value="1"/>
</dbReference>
<evidence type="ECO:0000313" key="7">
    <source>
        <dbReference type="EMBL" id="CAL7934875.1"/>
    </source>
</evidence>
<accession>A0ABP1N5K1</accession>
<gene>
    <name evidence="7" type="ORF">XYLVIOL_LOCUS1257</name>
</gene>
<name>A0ABP1N5K1_XYLVO</name>
<dbReference type="HAMAP" id="MF_00385">
    <property type="entry name" value="Ribosomal_bS16"/>
    <property type="match status" value="1"/>
</dbReference>
<dbReference type="InterPro" id="IPR000307">
    <property type="entry name" value="Ribosomal_bS16"/>
</dbReference>
<comment type="similarity">
    <text evidence="1">Belongs to the bacterial ribosomal protein bS16 family.</text>
</comment>
<evidence type="ECO:0000256" key="2">
    <source>
        <dbReference type="ARBA" id="ARBA00022980"/>
    </source>
</evidence>
<evidence type="ECO:0000256" key="4">
    <source>
        <dbReference type="ARBA" id="ARBA00035263"/>
    </source>
</evidence>
<protein>
    <recommendedName>
        <fullName evidence="4">Small ribosomal subunit protein bS16m</fullName>
    </recommendedName>
    <alternativeName>
        <fullName evidence="5">28S ribosomal protein S16, mitochondrial</fullName>
    </alternativeName>
</protein>
<sequence length="138" mass="15567">MPRLPLHPSAGTGVNTKWPKSIRLVRFGCTNRPFFHIVVMNTKAGQFHPPIEQLGSYDPMANKYNEKIVAFNFDRIQYWLGQNATLSEPIAILLGLAGFFPIHPRSYMTAWRNRRAAEEAKANAPVQPDTDTKAEVDS</sequence>
<dbReference type="PANTHER" id="PTHR12919">
    <property type="entry name" value="30S RIBOSOMAL PROTEIN S16"/>
    <property type="match status" value="1"/>
</dbReference>
<dbReference type="Proteomes" id="UP001642520">
    <property type="component" value="Unassembled WGS sequence"/>
</dbReference>
<evidence type="ECO:0000256" key="6">
    <source>
        <dbReference type="SAM" id="MobiDB-lite"/>
    </source>
</evidence>
<dbReference type="EMBL" id="CAXAJV020001282">
    <property type="protein sequence ID" value="CAL7934875.1"/>
    <property type="molecule type" value="Genomic_DNA"/>
</dbReference>
<feature type="region of interest" description="Disordered" evidence="6">
    <location>
        <begin position="118"/>
        <end position="138"/>
    </location>
</feature>
<proteinExistence type="inferred from homology"/>
<keyword evidence="8" id="KW-1185">Reference proteome</keyword>
<evidence type="ECO:0000256" key="1">
    <source>
        <dbReference type="ARBA" id="ARBA00006668"/>
    </source>
</evidence>
<evidence type="ECO:0000256" key="3">
    <source>
        <dbReference type="ARBA" id="ARBA00023274"/>
    </source>
</evidence>
<dbReference type="Gene3D" id="3.30.1320.10">
    <property type="match status" value="1"/>
</dbReference>
<dbReference type="NCBIfam" id="TIGR00002">
    <property type="entry name" value="S16"/>
    <property type="match status" value="1"/>
</dbReference>
<keyword evidence="2" id="KW-0689">Ribosomal protein</keyword>
<keyword evidence="3" id="KW-0687">Ribonucleoprotein</keyword>
<comment type="caution">
    <text evidence="7">The sequence shown here is derived from an EMBL/GenBank/DDBJ whole genome shotgun (WGS) entry which is preliminary data.</text>
</comment>
<reference evidence="7 8" key="1">
    <citation type="submission" date="2024-08" db="EMBL/GenBank/DDBJ databases">
        <authorList>
            <person name="Will J Nash"/>
            <person name="Angela Man"/>
            <person name="Seanna McTaggart"/>
            <person name="Kendall Baker"/>
            <person name="Tom Barker"/>
            <person name="Leah Catchpole"/>
            <person name="Alex Durrant"/>
            <person name="Karim Gharbi"/>
            <person name="Naomi Irish"/>
            <person name="Gemy Kaithakottil"/>
            <person name="Debby Ku"/>
            <person name="Aaliyah Providence"/>
            <person name="Felix Shaw"/>
            <person name="David Swarbreck"/>
            <person name="Chris Watkins"/>
            <person name="Ann M. McCartney"/>
            <person name="Giulio Formenti"/>
            <person name="Alice Mouton"/>
            <person name="Noel Vella"/>
            <person name="Bjorn M von Reumont"/>
            <person name="Adriana Vella"/>
            <person name="Wilfried Haerty"/>
        </authorList>
    </citation>
    <scope>NUCLEOTIDE SEQUENCE [LARGE SCALE GENOMIC DNA]</scope>
</reference>
<organism evidence="7 8">
    <name type="scientific">Xylocopa violacea</name>
    <name type="common">Violet carpenter bee</name>
    <name type="synonym">Apis violacea</name>
    <dbReference type="NCBI Taxonomy" id="135666"/>
    <lineage>
        <taxon>Eukaryota</taxon>
        <taxon>Metazoa</taxon>
        <taxon>Ecdysozoa</taxon>
        <taxon>Arthropoda</taxon>
        <taxon>Hexapoda</taxon>
        <taxon>Insecta</taxon>
        <taxon>Pterygota</taxon>
        <taxon>Neoptera</taxon>
        <taxon>Endopterygota</taxon>
        <taxon>Hymenoptera</taxon>
        <taxon>Apocrita</taxon>
        <taxon>Aculeata</taxon>
        <taxon>Apoidea</taxon>
        <taxon>Anthophila</taxon>
        <taxon>Apidae</taxon>
        <taxon>Xylocopa</taxon>
        <taxon>Xylocopa</taxon>
    </lineage>
</organism>
<evidence type="ECO:0000313" key="8">
    <source>
        <dbReference type="Proteomes" id="UP001642520"/>
    </source>
</evidence>
<evidence type="ECO:0000256" key="5">
    <source>
        <dbReference type="ARBA" id="ARBA00035438"/>
    </source>
</evidence>